<dbReference type="Proteomes" id="UP000011778">
    <property type="component" value="Unassembled WGS sequence"/>
</dbReference>
<accession>M3GBH8</accession>
<name>M3GBH8_LEPIT</name>
<dbReference type="AlphaFoldDB" id="M3GBH8"/>
<sequence>MDAQKDLQKFDFTEEIIQHFKINSVIPVDFIIETDRF</sequence>
<comment type="caution">
    <text evidence="1">The sequence shown here is derived from an EMBL/GenBank/DDBJ whole genome shotgun (WGS) entry which is preliminary data.</text>
</comment>
<proteinExistence type="predicted"/>
<gene>
    <name evidence="1" type="ORF">LEP1GSC150_4874</name>
</gene>
<evidence type="ECO:0000313" key="1">
    <source>
        <dbReference type="EMBL" id="EMG22735.1"/>
    </source>
</evidence>
<reference evidence="1 2" key="1">
    <citation type="submission" date="2013-02" db="EMBL/GenBank/DDBJ databases">
        <authorList>
            <person name="Harkins D.M."/>
            <person name="Durkin A.S."/>
            <person name="Brinkac L.M."/>
            <person name="Haft D.H."/>
            <person name="Selengut J.D."/>
            <person name="Sanka R."/>
            <person name="DePew J."/>
            <person name="Purushe J."/>
            <person name="Tulsiani S.M."/>
            <person name="Graham G.C."/>
            <person name="Burns M.-A."/>
            <person name="Dohnt M.F."/>
            <person name="Smythe L.D."/>
            <person name="McKay D.B."/>
            <person name="Craig S.B."/>
            <person name="Vinetz J.M."/>
            <person name="Sutton G.G."/>
            <person name="Nierman W.C."/>
            <person name="Fouts D.E."/>
        </authorList>
    </citation>
    <scope>NUCLEOTIDE SEQUENCE [LARGE SCALE GENOMIC DNA]</scope>
    <source>
        <strain evidence="1 2">LT2050</strain>
    </source>
</reference>
<dbReference type="EMBL" id="AFMD02000175">
    <property type="protein sequence ID" value="EMG22735.1"/>
    <property type="molecule type" value="Genomic_DNA"/>
</dbReference>
<protein>
    <submittedName>
        <fullName evidence="1">Uncharacterized protein</fullName>
    </submittedName>
</protein>
<evidence type="ECO:0000313" key="2">
    <source>
        <dbReference type="Proteomes" id="UP000011778"/>
    </source>
</evidence>
<organism evidence="1 2">
    <name type="scientific">Leptospira interrogans serovar Copenhageni str. LT2050</name>
    <dbReference type="NCBI Taxonomy" id="1001598"/>
    <lineage>
        <taxon>Bacteria</taxon>
        <taxon>Pseudomonadati</taxon>
        <taxon>Spirochaetota</taxon>
        <taxon>Spirochaetia</taxon>
        <taxon>Leptospirales</taxon>
        <taxon>Leptospiraceae</taxon>
        <taxon>Leptospira</taxon>
    </lineage>
</organism>